<keyword evidence="3" id="KW-1185">Reference proteome</keyword>
<reference evidence="2 3" key="1">
    <citation type="submission" date="2018-12" db="EMBL/GenBank/DDBJ databases">
        <authorList>
            <consortium name="Pathogen Informatics"/>
        </authorList>
    </citation>
    <scope>NUCLEOTIDE SEQUENCE [LARGE SCALE GENOMIC DNA]</scope>
    <source>
        <strain evidence="2 3">NCTC13079</strain>
    </source>
</reference>
<dbReference type="Pfam" id="PF04977">
    <property type="entry name" value="DivIC"/>
    <property type="match status" value="1"/>
</dbReference>
<dbReference type="Proteomes" id="UP000269544">
    <property type="component" value="Chromosome"/>
</dbReference>
<proteinExistence type="predicted"/>
<keyword evidence="1" id="KW-0812">Transmembrane</keyword>
<dbReference type="RefSeq" id="WP_126464994.1">
    <property type="nucleotide sequence ID" value="NZ_JAUSWF010000010.1"/>
</dbReference>
<organism evidence="2 3">
    <name type="scientific">Aedoeadaptatus ivorii</name>
    <dbReference type="NCBI Taxonomy" id="54006"/>
    <lineage>
        <taxon>Bacteria</taxon>
        <taxon>Bacillati</taxon>
        <taxon>Bacillota</taxon>
        <taxon>Tissierellia</taxon>
        <taxon>Tissierellales</taxon>
        <taxon>Peptoniphilaceae</taxon>
        <taxon>Aedoeadaptatus</taxon>
    </lineage>
</organism>
<evidence type="ECO:0000256" key="1">
    <source>
        <dbReference type="SAM" id="Phobius"/>
    </source>
</evidence>
<gene>
    <name evidence="2" type="ORF">NCTC13079_00541</name>
</gene>
<dbReference type="KEGG" id="piv:NCTC13079_00541"/>
<dbReference type="OrthoDB" id="14319at2"/>
<dbReference type="InterPro" id="IPR007060">
    <property type="entry name" value="FtsL/DivIC"/>
</dbReference>
<sequence>MKKHGKRNTIPRKTAYITFAVVVFLCAAISLNTYREARSREALLEENRKRIQTLSKDIKQTGTEIRNSDTAEFAEKVAREDLGMVKPREVIYIDKDRDRDNSRDKNIEEDRK</sequence>
<keyword evidence="1" id="KW-0472">Membrane</keyword>
<accession>A0A448V0S2</accession>
<feature type="transmembrane region" description="Helical" evidence="1">
    <location>
        <begin position="15"/>
        <end position="34"/>
    </location>
</feature>
<dbReference type="EMBL" id="LR134523">
    <property type="protein sequence ID" value="VEJ35161.1"/>
    <property type="molecule type" value="Genomic_DNA"/>
</dbReference>
<keyword evidence="1" id="KW-1133">Transmembrane helix</keyword>
<evidence type="ECO:0000313" key="2">
    <source>
        <dbReference type="EMBL" id="VEJ35161.1"/>
    </source>
</evidence>
<protein>
    <submittedName>
        <fullName evidence="2">Septum formation initiator</fullName>
    </submittedName>
</protein>
<dbReference type="AlphaFoldDB" id="A0A448V0S2"/>
<evidence type="ECO:0000313" key="3">
    <source>
        <dbReference type="Proteomes" id="UP000269544"/>
    </source>
</evidence>
<name>A0A448V0S2_9FIRM</name>